<protein>
    <submittedName>
        <fullName evidence="2">Uncharacterized protein</fullName>
    </submittedName>
</protein>
<dbReference type="Proteomes" id="UP000613401">
    <property type="component" value="Unassembled WGS sequence"/>
</dbReference>
<evidence type="ECO:0000313" key="3">
    <source>
        <dbReference type="Proteomes" id="UP000613401"/>
    </source>
</evidence>
<dbReference type="RefSeq" id="XP_045265353.1">
    <property type="nucleotide sequence ID" value="XM_045405970.1"/>
</dbReference>
<comment type="caution">
    <text evidence="2">The sequence shown here is derived from an EMBL/GenBank/DDBJ whole genome shotgun (WGS) entry which is preliminary data.</text>
</comment>
<dbReference type="EMBL" id="WVTB01000036">
    <property type="protein sequence ID" value="KAF3806194.1"/>
    <property type="molecule type" value="Genomic_DNA"/>
</dbReference>
<gene>
    <name evidence="2" type="ORF">GCG54_00005955</name>
</gene>
<organism evidence="2 3">
    <name type="scientific">Colletotrichum gloeosporioides</name>
    <name type="common">Anthracnose fungus</name>
    <name type="synonym">Glomerella cingulata</name>
    <dbReference type="NCBI Taxonomy" id="474922"/>
    <lineage>
        <taxon>Eukaryota</taxon>
        <taxon>Fungi</taxon>
        <taxon>Dikarya</taxon>
        <taxon>Ascomycota</taxon>
        <taxon>Pezizomycotina</taxon>
        <taxon>Sordariomycetes</taxon>
        <taxon>Hypocreomycetidae</taxon>
        <taxon>Glomerellales</taxon>
        <taxon>Glomerellaceae</taxon>
        <taxon>Colletotrichum</taxon>
        <taxon>Colletotrichum gloeosporioides species complex</taxon>
    </lineage>
</organism>
<dbReference type="GeneID" id="69013104"/>
<proteinExistence type="predicted"/>
<name>A0A8H4FMB7_COLGL</name>
<feature type="region of interest" description="Disordered" evidence="1">
    <location>
        <begin position="50"/>
        <end position="72"/>
    </location>
</feature>
<evidence type="ECO:0000256" key="1">
    <source>
        <dbReference type="SAM" id="MobiDB-lite"/>
    </source>
</evidence>
<sequence>MFPQQVSPRPPVQVDQHHPSPFSAASLPPISHIHPRPPELLFQNTFETVYDSTPSEKSPDLASNFNKAQQNTGRHSPIALQSVLPRNSADLPVFPPGSPFFALLWPLTTAITTRLSTTRPRPFIANFTGTGGFWLIDASTPELRADFLTILYCGRDWNARTCVPRLSLHPPDRAHDLAFSPRRQQPATVNRLRENFEHCMVNSMASVRE</sequence>
<reference evidence="2" key="1">
    <citation type="journal article" date="2020" name="Phytopathology">
        <title>Genome sequence and comparative analysis of Colletotrichum gloeosporioides isolated from Liriodendron leaves.</title>
        <authorList>
            <person name="Fu F.F."/>
            <person name="Hao Z."/>
            <person name="Wang P."/>
            <person name="Lu Y."/>
            <person name="Xue L.J."/>
            <person name="Wei G."/>
            <person name="Tian Y."/>
            <person name="Baishi H."/>
            <person name="Xu H."/>
            <person name="Shi J."/>
            <person name="Cheng T."/>
            <person name="Wang G."/>
            <person name="Yi Y."/>
            <person name="Chen J."/>
        </authorList>
    </citation>
    <scope>NUCLEOTIDE SEQUENCE</scope>
    <source>
        <strain evidence="2">Lc1</strain>
    </source>
</reference>
<accession>A0A8H4FMB7</accession>
<reference evidence="2" key="2">
    <citation type="submission" date="2020-03" db="EMBL/GenBank/DDBJ databases">
        <authorList>
            <person name="Fu F.-F."/>
            <person name="Chen J."/>
        </authorList>
    </citation>
    <scope>NUCLEOTIDE SEQUENCE</scope>
    <source>
        <strain evidence="2">Lc1</strain>
    </source>
</reference>
<dbReference type="AlphaFoldDB" id="A0A8H4FMB7"/>
<evidence type="ECO:0000313" key="2">
    <source>
        <dbReference type="EMBL" id="KAF3806194.1"/>
    </source>
</evidence>
<feature type="region of interest" description="Disordered" evidence="1">
    <location>
        <begin position="1"/>
        <end position="29"/>
    </location>
</feature>
<keyword evidence="3" id="KW-1185">Reference proteome</keyword>